<dbReference type="InterPro" id="IPR015659">
    <property type="entry name" value="Proline_oxidase"/>
</dbReference>
<keyword evidence="3" id="KW-0285">Flavoprotein</keyword>
<name>A0A7K1V5C9_9NOCA</name>
<evidence type="ECO:0000256" key="7">
    <source>
        <dbReference type="ARBA" id="ARBA00023062"/>
    </source>
</evidence>
<dbReference type="InterPro" id="IPR008219">
    <property type="entry name" value="PRODH_bac_arc"/>
</dbReference>
<dbReference type="InterPro" id="IPR002872">
    <property type="entry name" value="Proline_DH_dom"/>
</dbReference>
<dbReference type="PANTHER" id="PTHR13914:SF0">
    <property type="entry name" value="PROLINE DEHYDROGENASE 1, MITOCHONDRIAL"/>
    <property type="match status" value="1"/>
</dbReference>
<evidence type="ECO:0000256" key="9">
    <source>
        <dbReference type="PIRSR" id="PIRSR000196-1"/>
    </source>
</evidence>
<evidence type="ECO:0000256" key="10">
    <source>
        <dbReference type="PIRSR" id="PIRSR000196-2"/>
    </source>
</evidence>
<dbReference type="Proteomes" id="UP000466794">
    <property type="component" value="Unassembled WGS sequence"/>
</dbReference>
<reference evidence="12 13" key="1">
    <citation type="submission" date="2019-12" db="EMBL/GenBank/DDBJ databases">
        <title>Nocardia sp. nov. ET3-3 isolated from soil.</title>
        <authorList>
            <person name="Kanchanasin P."/>
            <person name="Tanasupawat S."/>
            <person name="Yuki M."/>
            <person name="Kudo T."/>
        </authorList>
    </citation>
    <scope>NUCLEOTIDE SEQUENCE [LARGE SCALE GENOMIC DNA]</scope>
    <source>
        <strain evidence="12 13">ET3-3</strain>
    </source>
</reference>
<comment type="cofactor">
    <cofactor evidence="10">
        <name>FAD</name>
        <dbReference type="ChEBI" id="CHEBI:57692"/>
    </cofactor>
    <text evidence="10">Binds 1 FAD per subunit.</text>
</comment>
<evidence type="ECO:0000313" key="12">
    <source>
        <dbReference type="EMBL" id="MVU81860.1"/>
    </source>
</evidence>
<dbReference type="GO" id="GO:0004657">
    <property type="term" value="F:proline dehydrogenase activity"/>
    <property type="evidence" value="ECO:0007669"/>
    <property type="project" value="UniProtKB-EC"/>
</dbReference>
<feature type="domain" description="Proline dehydrogenase" evidence="11">
    <location>
        <begin position="50"/>
        <end position="310"/>
    </location>
</feature>
<keyword evidence="5 10" id="KW-0274">FAD</keyword>
<feature type="binding site" evidence="9">
    <location>
        <position position="300"/>
    </location>
    <ligand>
        <name>substrate</name>
    </ligand>
</feature>
<dbReference type="EMBL" id="WRPP01000007">
    <property type="protein sequence ID" value="MVU81860.1"/>
    <property type="molecule type" value="Genomic_DNA"/>
</dbReference>
<dbReference type="GO" id="GO:0010133">
    <property type="term" value="P:L-proline catabolic process to L-glutamate"/>
    <property type="evidence" value="ECO:0007669"/>
    <property type="project" value="UniProtKB-UniPathway"/>
</dbReference>
<dbReference type="GO" id="GO:0000166">
    <property type="term" value="F:nucleotide binding"/>
    <property type="evidence" value="ECO:0007669"/>
    <property type="project" value="UniProtKB-KW"/>
</dbReference>
<evidence type="ECO:0000256" key="3">
    <source>
        <dbReference type="ARBA" id="ARBA00022630"/>
    </source>
</evidence>
<gene>
    <name evidence="12" type="ORF">GPX89_32065</name>
</gene>
<evidence type="ECO:0000256" key="1">
    <source>
        <dbReference type="ARBA" id="ARBA00004739"/>
    </source>
</evidence>
<organism evidence="12 13">
    <name type="scientific">Nocardia terrae</name>
    <dbReference type="NCBI Taxonomy" id="2675851"/>
    <lineage>
        <taxon>Bacteria</taxon>
        <taxon>Bacillati</taxon>
        <taxon>Actinomycetota</taxon>
        <taxon>Actinomycetes</taxon>
        <taxon>Mycobacteriales</taxon>
        <taxon>Nocardiaceae</taxon>
        <taxon>Nocardia</taxon>
    </lineage>
</organism>
<evidence type="ECO:0000259" key="11">
    <source>
        <dbReference type="Pfam" id="PF01619"/>
    </source>
</evidence>
<proteinExistence type="predicted"/>
<dbReference type="SUPFAM" id="SSF51730">
    <property type="entry name" value="FAD-linked oxidoreductase"/>
    <property type="match status" value="1"/>
</dbReference>
<feature type="binding site" evidence="10">
    <location>
        <begin position="198"/>
        <end position="200"/>
    </location>
    <ligand>
        <name>FAD</name>
        <dbReference type="ChEBI" id="CHEBI:57692"/>
    </ligand>
</feature>
<feature type="binding site" evidence="10">
    <location>
        <position position="174"/>
    </location>
    <ligand>
        <name>FAD</name>
        <dbReference type="ChEBI" id="CHEBI:57692"/>
    </ligand>
</feature>
<dbReference type="PIRSF" id="PIRSF000196">
    <property type="entry name" value="Pro_dehydrog"/>
    <property type="match status" value="1"/>
</dbReference>
<accession>A0A7K1V5C9</accession>
<comment type="catalytic activity">
    <reaction evidence="8">
        <text>L-proline + a quinone = (S)-1-pyrroline-5-carboxylate + a quinol + H(+)</text>
        <dbReference type="Rhea" id="RHEA:23784"/>
        <dbReference type="ChEBI" id="CHEBI:15378"/>
        <dbReference type="ChEBI" id="CHEBI:17388"/>
        <dbReference type="ChEBI" id="CHEBI:24646"/>
        <dbReference type="ChEBI" id="CHEBI:60039"/>
        <dbReference type="ChEBI" id="CHEBI:132124"/>
        <dbReference type="EC" id="1.5.5.2"/>
    </reaction>
</comment>
<comment type="caution">
    <text evidence="12">The sequence shown here is derived from an EMBL/GenBank/DDBJ whole genome shotgun (WGS) entry which is preliminary data.</text>
</comment>
<evidence type="ECO:0000256" key="4">
    <source>
        <dbReference type="ARBA" id="ARBA00022741"/>
    </source>
</evidence>
<feature type="binding site" evidence="10">
    <location>
        <begin position="237"/>
        <end position="238"/>
    </location>
    <ligand>
        <name>FAD</name>
        <dbReference type="ChEBI" id="CHEBI:57692"/>
    </ligand>
</feature>
<evidence type="ECO:0000256" key="8">
    <source>
        <dbReference type="ARBA" id="ARBA00048779"/>
    </source>
</evidence>
<dbReference type="AlphaFoldDB" id="A0A7K1V5C9"/>
<comment type="pathway">
    <text evidence="1">Amino-acid degradation; L-proline degradation into L-glutamate; L-glutamate from L-proline: step 1/2.</text>
</comment>
<dbReference type="RefSeq" id="WP_157391446.1">
    <property type="nucleotide sequence ID" value="NZ_WRPP01000007.1"/>
</dbReference>
<dbReference type="InterPro" id="IPR029041">
    <property type="entry name" value="FAD-linked_oxidoreductase-like"/>
</dbReference>
<keyword evidence="6" id="KW-0560">Oxidoreductase</keyword>
<keyword evidence="4 10" id="KW-0547">Nucleotide-binding</keyword>
<evidence type="ECO:0000256" key="2">
    <source>
        <dbReference type="ARBA" id="ARBA00012695"/>
    </source>
</evidence>
<feature type="binding site" evidence="9">
    <location>
        <position position="108"/>
    </location>
    <ligand>
        <name>substrate</name>
    </ligand>
</feature>
<dbReference type="Gene3D" id="3.20.20.220">
    <property type="match status" value="1"/>
</dbReference>
<evidence type="ECO:0000313" key="13">
    <source>
        <dbReference type="Proteomes" id="UP000466794"/>
    </source>
</evidence>
<dbReference type="PANTHER" id="PTHR13914">
    <property type="entry name" value="PROLINE OXIDASE"/>
    <property type="match status" value="1"/>
</dbReference>
<dbReference type="UniPathway" id="UPA00261">
    <property type="reaction ID" value="UER00373"/>
</dbReference>
<evidence type="ECO:0000256" key="6">
    <source>
        <dbReference type="ARBA" id="ARBA00023002"/>
    </source>
</evidence>
<feature type="binding site" evidence="9">
    <location>
        <position position="299"/>
    </location>
    <ligand>
        <name>substrate</name>
    </ligand>
</feature>
<sequence>MNPLRPAILAAAGSSKLKDAITRVPVTAAVVRRFVAGEARADLVPVATALLESGRSVSVDFLGEYTTDRAQADAAVTEYLSLIDDLAEVDHAVPGAHSEIPRVEVSLKLSALGQSLGQDGPAIAAENLHKLCTKAVERHVWVTVDAEDHTTTEDTLDAVRLARAEFPWLAVALQTYLRQAEDNARDLATDGTRIRLCKGAYQEPATVAYRRRAEVDASYLRCLDVLMRDAWYPMIASHDPAMIAAALTLASENNHSPGDYEFQMLYGIRDDEQRRLVSEGHALRVYIPYGTQWYGYLMRRLAERPANLAFFLRALTDRA</sequence>
<keyword evidence="13" id="KW-1185">Reference proteome</keyword>
<dbReference type="EC" id="1.5.5.2" evidence="2"/>
<protein>
    <recommendedName>
        <fullName evidence="2">proline dehydrogenase</fullName>
        <ecNumber evidence="2">1.5.5.2</ecNumber>
    </recommendedName>
</protein>
<evidence type="ECO:0000256" key="5">
    <source>
        <dbReference type="ARBA" id="ARBA00022827"/>
    </source>
</evidence>
<keyword evidence="7" id="KW-0642">Proline metabolism</keyword>
<dbReference type="Pfam" id="PF01619">
    <property type="entry name" value="Pro_dh"/>
    <property type="match status" value="1"/>
</dbReference>